<organism evidence="1 2">
    <name type="scientific">Onishia taeanensis</name>
    <dbReference type="NCBI Taxonomy" id="284577"/>
    <lineage>
        <taxon>Bacteria</taxon>
        <taxon>Pseudomonadati</taxon>
        <taxon>Pseudomonadota</taxon>
        <taxon>Gammaproteobacteria</taxon>
        <taxon>Oceanospirillales</taxon>
        <taxon>Halomonadaceae</taxon>
        <taxon>Onishia</taxon>
    </lineage>
</organism>
<protein>
    <submittedName>
        <fullName evidence="1">Uncharacterized protein</fullName>
    </submittedName>
</protein>
<reference evidence="1 2" key="1">
    <citation type="submission" date="2018-06" db="EMBL/GenBank/DDBJ databases">
        <title>Comparative analysis of microorganisms from saline springs in Andes Mountain Range, Colombia.</title>
        <authorList>
            <person name="Rubin E."/>
        </authorList>
    </citation>
    <scope>NUCLEOTIDE SEQUENCE [LARGE SCALE GENOMIC DNA]</scope>
    <source>
        <strain evidence="1 2">USBA-857</strain>
    </source>
</reference>
<comment type="caution">
    <text evidence="1">The sequence shown here is derived from an EMBL/GenBank/DDBJ whole genome shotgun (WGS) entry which is preliminary data.</text>
</comment>
<dbReference type="AlphaFoldDB" id="A0A328Y4S5"/>
<evidence type="ECO:0000313" key="2">
    <source>
        <dbReference type="Proteomes" id="UP000249700"/>
    </source>
</evidence>
<dbReference type="Proteomes" id="UP000249700">
    <property type="component" value="Unassembled WGS sequence"/>
</dbReference>
<name>A0A328Y4S5_9GAMM</name>
<dbReference type="EMBL" id="QLSX01000002">
    <property type="protein sequence ID" value="RAR63556.1"/>
    <property type="molecule type" value="Genomic_DNA"/>
</dbReference>
<proteinExistence type="predicted"/>
<accession>A0A328Y4S5</accession>
<sequence length="61" mass="6869">MVVGCAWYDRRSFPGKEVTSGVEHRDMLKERLGAGDLRVAFFVSVFYTFVCTQIEACQSSS</sequence>
<evidence type="ECO:0000313" key="1">
    <source>
        <dbReference type="EMBL" id="RAR63556.1"/>
    </source>
</evidence>
<gene>
    <name evidence="1" type="ORF">BCL93_102298</name>
</gene>